<evidence type="ECO:0000256" key="3">
    <source>
        <dbReference type="ARBA" id="ARBA00023315"/>
    </source>
</evidence>
<protein>
    <recommendedName>
        <fullName evidence="5">Phospholipid/glycerol acyltransferase domain-containing protein</fullName>
    </recommendedName>
</protein>
<evidence type="ECO:0000313" key="7">
    <source>
        <dbReference type="Proteomes" id="UP000001520"/>
    </source>
</evidence>
<dbReference type="AlphaFoldDB" id="D3PA25"/>
<dbReference type="GO" id="GO:0003841">
    <property type="term" value="F:1-acylglycerol-3-phosphate O-acyltransferase activity"/>
    <property type="evidence" value="ECO:0007669"/>
    <property type="project" value="TreeGrafter"/>
</dbReference>
<dbReference type="SMART" id="SM00563">
    <property type="entry name" value="PlsC"/>
    <property type="match status" value="1"/>
</dbReference>
<gene>
    <name evidence="6" type="ordered locus">DEFDS_2117</name>
</gene>
<dbReference type="Pfam" id="PF01553">
    <property type="entry name" value="Acyltransferase"/>
    <property type="match status" value="1"/>
</dbReference>
<dbReference type="EMBL" id="AP011529">
    <property type="protein sequence ID" value="BAI81565.1"/>
    <property type="molecule type" value="Genomic_DNA"/>
</dbReference>
<dbReference type="GO" id="GO:0006654">
    <property type="term" value="P:phosphatidic acid biosynthetic process"/>
    <property type="evidence" value="ECO:0007669"/>
    <property type="project" value="TreeGrafter"/>
</dbReference>
<dbReference type="KEGG" id="ddf:DEFDS_2117"/>
<dbReference type="InterPro" id="IPR002123">
    <property type="entry name" value="Plipid/glycerol_acylTrfase"/>
</dbReference>
<keyword evidence="4" id="KW-0175">Coiled coil</keyword>
<dbReference type="HOGENOM" id="CLU_859752_0_0_0"/>
<dbReference type="Proteomes" id="UP000001520">
    <property type="component" value="Chromosome"/>
</dbReference>
<dbReference type="PANTHER" id="PTHR10434">
    <property type="entry name" value="1-ACYL-SN-GLYCEROL-3-PHOSPHATE ACYLTRANSFERASE"/>
    <property type="match status" value="1"/>
</dbReference>
<dbReference type="SUPFAM" id="SSF69593">
    <property type="entry name" value="Glycerol-3-phosphate (1)-acyltransferase"/>
    <property type="match status" value="2"/>
</dbReference>
<feature type="domain" description="Phospholipid/glycerol acyltransferase" evidence="5">
    <location>
        <begin position="51"/>
        <end position="234"/>
    </location>
</feature>
<sequence>MDYLSLMDRVNLQPNPKAHKLIGELFLKPIYKLRKLNIVLEGLENIPDEPVVYVMNHTDRFNYFPFQYQLYLLRNKIKYPYTAPWVKLKYYESKFLTMIFNWGGCLPMPSKGYLIVKDLREEFKNDKKLIAKYYPILKDYVDGKISDDVLAENENLKNFINKYEDYRERVNSYFEKLMKRAFELCYDAVHNKHLNLLIFPEGTRSKRLLEGKVGAAQFSVALKSPIVPVGCNGSDKAHTKNIPIVEKNKTVVYRIGEPIYLHKMEMFQNLEEFIPFTESANKYYKLFKEGIDFVMKKLADLLDEEYKPSGETVGRDLSKFILK</sequence>
<comment type="pathway">
    <text evidence="1">Lipid metabolism.</text>
</comment>
<keyword evidence="2" id="KW-0808">Transferase</keyword>
<evidence type="ECO:0000256" key="4">
    <source>
        <dbReference type="SAM" id="Coils"/>
    </source>
</evidence>
<evidence type="ECO:0000256" key="1">
    <source>
        <dbReference type="ARBA" id="ARBA00005189"/>
    </source>
</evidence>
<evidence type="ECO:0000313" key="6">
    <source>
        <dbReference type="EMBL" id="BAI81565.1"/>
    </source>
</evidence>
<dbReference type="CDD" id="cd07989">
    <property type="entry name" value="LPLAT_AGPAT-like"/>
    <property type="match status" value="1"/>
</dbReference>
<dbReference type="RefSeq" id="WP_013008810.1">
    <property type="nucleotide sequence ID" value="NC_013939.1"/>
</dbReference>
<dbReference type="OrthoDB" id="9809618at2"/>
<organism evidence="6 7">
    <name type="scientific">Deferribacter desulfuricans (strain DSM 14783 / JCM 11476 / NBRC 101012 / SSM1)</name>
    <dbReference type="NCBI Taxonomy" id="639282"/>
    <lineage>
        <taxon>Bacteria</taxon>
        <taxon>Pseudomonadati</taxon>
        <taxon>Deferribacterota</taxon>
        <taxon>Deferribacteres</taxon>
        <taxon>Deferribacterales</taxon>
        <taxon>Deferribacteraceae</taxon>
        <taxon>Deferribacter</taxon>
    </lineage>
</organism>
<proteinExistence type="predicted"/>
<accession>D3PA25</accession>
<feature type="coiled-coil region" evidence="4">
    <location>
        <begin position="149"/>
        <end position="176"/>
    </location>
</feature>
<evidence type="ECO:0000259" key="5">
    <source>
        <dbReference type="SMART" id="SM00563"/>
    </source>
</evidence>
<keyword evidence="3" id="KW-0012">Acyltransferase</keyword>
<evidence type="ECO:0000256" key="2">
    <source>
        <dbReference type="ARBA" id="ARBA00022679"/>
    </source>
</evidence>
<dbReference type="eggNOG" id="COG0204">
    <property type="taxonomic scope" value="Bacteria"/>
</dbReference>
<keyword evidence="7" id="KW-1185">Reference proteome</keyword>
<name>D3PA25_DEFDS</name>
<reference evidence="6 7" key="1">
    <citation type="journal article" date="2010" name="DNA Res.">
        <title>Bacterial lifestyle in a deep-sea hydrothermal vent chimney revealed by the genome sequence of the thermophilic bacterium Deferribacter desulfuricans SSM1.</title>
        <authorList>
            <person name="Takaki Y."/>
            <person name="Shimamura S."/>
            <person name="Nakagawa S."/>
            <person name="Fukuhara Y."/>
            <person name="Horikawa H."/>
            <person name="Ankai A."/>
            <person name="Harada T."/>
            <person name="Hosoyama A."/>
            <person name="Oguchi A."/>
            <person name="Fukui S."/>
            <person name="Fujita N."/>
            <person name="Takami H."/>
            <person name="Takai K."/>
        </authorList>
    </citation>
    <scope>NUCLEOTIDE SEQUENCE [LARGE SCALE GENOMIC DNA]</scope>
    <source>
        <strain evidence="7">DSM 14783 / JCM 11476 / NBRC 101012 / SSM1</strain>
    </source>
</reference>
<dbReference type="STRING" id="639282.DEFDS_2117"/>
<dbReference type="PANTHER" id="PTHR10434:SF11">
    <property type="entry name" value="1-ACYL-SN-GLYCEROL-3-PHOSPHATE ACYLTRANSFERASE"/>
    <property type="match status" value="1"/>
</dbReference>